<evidence type="ECO:0000256" key="1">
    <source>
        <dbReference type="ARBA" id="ARBA00001954"/>
    </source>
</evidence>
<comment type="cofactor">
    <cofactor evidence="1">
        <name>Fe(2+)</name>
        <dbReference type="ChEBI" id="CHEBI:29033"/>
    </cofactor>
</comment>
<keyword evidence="4 8" id="KW-0223">Dioxygenase</keyword>
<evidence type="ECO:0000256" key="2">
    <source>
        <dbReference type="ARBA" id="ARBA00006787"/>
    </source>
</evidence>
<reference evidence="8" key="2">
    <citation type="submission" date="2025-08" db="UniProtKB">
        <authorList>
            <consortium name="RefSeq"/>
        </authorList>
    </citation>
    <scope>IDENTIFICATION</scope>
    <source>
        <tissue evidence="8">Leaf</tissue>
    </source>
</reference>
<dbReference type="Pfam" id="PF03055">
    <property type="entry name" value="RPE65"/>
    <property type="match status" value="1"/>
</dbReference>
<organism evidence="7 8">
    <name type="scientific">Camelina sativa</name>
    <name type="common">False flax</name>
    <name type="synonym">Myagrum sativum</name>
    <dbReference type="NCBI Taxonomy" id="90675"/>
    <lineage>
        <taxon>Eukaryota</taxon>
        <taxon>Viridiplantae</taxon>
        <taxon>Streptophyta</taxon>
        <taxon>Embryophyta</taxon>
        <taxon>Tracheophyta</taxon>
        <taxon>Spermatophyta</taxon>
        <taxon>Magnoliopsida</taxon>
        <taxon>eudicotyledons</taxon>
        <taxon>Gunneridae</taxon>
        <taxon>Pentapetalae</taxon>
        <taxon>rosids</taxon>
        <taxon>malvids</taxon>
        <taxon>Brassicales</taxon>
        <taxon>Brassicaceae</taxon>
        <taxon>Camelineae</taxon>
        <taxon>Camelina</taxon>
    </lineage>
</organism>
<keyword evidence="4 8" id="KW-0560">Oxidoreductase</keyword>
<gene>
    <name evidence="8" type="primary">LOC104743626</name>
</gene>
<dbReference type="PANTHER" id="PTHR10543:SF123">
    <property type="entry name" value="9-CIS-EPOXYCAROTENOID DIOXYGENASE NCED5, CHLOROPLASTIC-RELATED"/>
    <property type="match status" value="1"/>
</dbReference>
<dbReference type="Proteomes" id="UP000694864">
    <property type="component" value="Chromosome 14"/>
</dbReference>
<dbReference type="InterPro" id="IPR004294">
    <property type="entry name" value="Carotenoid_Oase"/>
</dbReference>
<feature type="region of interest" description="Disordered" evidence="6">
    <location>
        <begin position="106"/>
        <end position="130"/>
    </location>
</feature>
<dbReference type="GeneID" id="104743626"/>
<feature type="compositionally biased region" description="Basic and acidic residues" evidence="6">
    <location>
        <begin position="106"/>
        <end position="115"/>
    </location>
</feature>
<evidence type="ECO:0000313" key="7">
    <source>
        <dbReference type="Proteomes" id="UP000694864"/>
    </source>
</evidence>
<evidence type="ECO:0000256" key="4">
    <source>
        <dbReference type="ARBA" id="ARBA00022964"/>
    </source>
</evidence>
<sequence>MACSYVLTPNPTKLNLSFAPSDLDAPSPSSSVSFTNTKLGRRSKLSSTNSSISDTTTTLVNFPNYPSPNPIIPEKDTSRWNPLQRAASAALDFAETALLKRERSKPLPKTVDPRHQISGNYAPVPEQPVKSSLSVDGKIPDCIDGVYLRNGANPLFEPVSGHHLFDGDGMVHAVKIINGEVSFTVTPVSRG</sequence>
<dbReference type="GO" id="GO:0051213">
    <property type="term" value="F:dioxygenase activity"/>
    <property type="evidence" value="ECO:0007669"/>
    <property type="project" value="UniProtKB-KW"/>
</dbReference>
<evidence type="ECO:0000256" key="6">
    <source>
        <dbReference type="SAM" id="MobiDB-lite"/>
    </source>
</evidence>
<protein>
    <submittedName>
        <fullName evidence="8">Probable 9-cis-epoxycarotenoid dioxygenase NCED5, chloroplastic</fullName>
    </submittedName>
</protein>
<feature type="compositionally biased region" description="Low complexity" evidence="6">
    <location>
        <begin position="21"/>
        <end position="34"/>
    </location>
</feature>
<comment type="similarity">
    <text evidence="2">Belongs to the carotenoid oxygenase family.</text>
</comment>
<name>A0ABM0VYB1_CAMSA</name>
<keyword evidence="7" id="KW-1185">Reference proteome</keyword>
<evidence type="ECO:0000313" key="8">
    <source>
        <dbReference type="RefSeq" id="XP_010462986.1"/>
    </source>
</evidence>
<proteinExistence type="inferred from homology"/>
<accession>A0ABM0VYB1</accession>
<feature type="region of interest" description="Disordered" evidence="6">
    <location>
        <begin position="21"/>
        <end position="53"/>
    </location>
</feature>
<keyword evidence="3" id="KW-0479">Metal-binding</keyword>
<evidence type="ECO:0000256" key="5">
    <source>
        <dbReference type="ARBA" id="ARBA00023004"/>
    </source>
</evidence>
<dbReference type="PANTHER" id="PTHR10543">
    <property type="entry name" value="BETA-CAROTENE DIOXYGENASE"/>
    <property type="match status" value="1"/>
</dbReference>
<keyword evidence="5" id="KW-0408">Iron</keyword>
<evidence type="ECO:0000256" key="3">
    <source>
        <dbReference type="ARBA" id="ARBA00022723"/>
    </source>
</evidence>
<dbReference type="RefSeq" id="XP_010462986.1">
    <property type="nucleotide sequence ID" value="XM_010464684.1"/>
</dbReference>
<reference evidence="7" key="1">
    <citation type="journal article" date="2014" name="Nat. Commun.">
        <title>The emerging biofuel crop Camelina sativa retains a highly undifferentiated hexaploid genome structure.</title>
        <authorList>
            <person name="Kagale S."/>
            <person name="Koh C."/>
            <person name="Nixon J."/>
            <person name="Bollina V."/>
            <person name="Clarke W.E."/>
            <person name="Tuteja R."/>
            <person name="Spillane C."/>
            <person name="Robinson S.J."/>
            <person name="Links M.G."/>
            <person name="Clarke C."/>
            <person name="Higgins E.E."/>
            <person name="Huebert T."/>
            <person name="Sharpe A.G."/>
            <person name="Parkin I.A."/>
        </authorList>
    </citation>
    <scope>NUCLEOTIDE SEQUENCE [LARGE SCALE GENOMIC DNA]</scope>
    <source>
        <strain evidence="7">cv. DH55</strain>
    </source>
</reference>